<evidence type="ECO:0000313" key="2">
    <source>
        <dbReference type="EMBL" id="RML39595.1"/>
    </source>
</evidence>
<dbReference type="InterPro" id="IPR050483">
    <property type="entry name" value="CoA-transferase_III_domain"/>
</dbReference>
<dbReference type="AlphaFoldDB" id="A0A3M2VJZ6"/>
<dbReference type="Proteomes" id="UP000280292">
    <property type="component" value="Unassembled WGS sequence"/>
</dbReference>
<evidence type="ECO:0000313" key="3">
    <source>
        <dbReference type="Proteomes" id="UP000280292"/>
    </source>
</evidence>
<dbReference type="SUPFAM" id="SSF89796">
    <property type="entry name" value="CoA-transferase family III (CaiB/BaiF)"/>
    <property type="match status" value="1"/>
</dbReference>
<dbReference type="Gene3D" id="3.30.1540.10">
    <property type="entry name" value="formyl-coa transferase, domain 3"/>
    <property type="match status" value="1"/>
</dbReference>
<protein>
    <submittedName>
        <fullName evidence="2">L-carnitine dehydratase/bile acid-inducible protein F</fullName>
    </submittedName>
</protein>
<name>A0A3M2VJZ6_PSESI</name>
<accession>A0A3M2VJZ6</accession>
<dbReference type="GO" id="GO:0008410">
    <property type="term" value="F:CoA-transferase activity"/>
    <property type="evidence" value="ECO:0007669"/>
    <property type="project" value="TreeGrafter"/>
</dbReference>
<evidence type="ECO:0000256" key="1">
    <source>
        <dbReference type="ARBA" id="ARBA00022679"/>
    </source>
</evidence>
<comment type="caution">
    <text evidence="2">The sequence shown here is derived from an EMBL/GenBank/DDBJ whole genome shotgun (WGS) entry which is preliminary data.</text>
</comment>
<dbReference type="InterPro" id="IPR003673">
    <property type="entry name" value="CoA-Trfase_fam_III"/>
</dbReference>
<dbReference type="InterPro" id="IPR023606">
    <property type="entry name" value="CoA-Trfase_III_dom_1_sf"/>
</dbReference>
<sequence length="406" mass="42994">MGALSHIRVLDLSRVLAGPWAGQILADLGADVIKVERPGCGDDTRAWGPPFLQDAAGHNTTEAAYYLSANRNKQSVTIDFTRPEGQKLVKQLAAKSDIVIENFKVGGLAAYGLDYASLKAINPRLIYCSITGFGQSGPYATRPGYDFMIQALGGLMSLTGLPEGEEGAGPVKVGVALTDILTGLYSTTAILAALAHRDQSNVGQHIDMALLDVQVACLANQAMNYLTTGVAPGRLGNAHPNIVPYQSFPTADGDLILTVGNDSQFRKFAEVAGQSQWADDPRFLTNTLRVAHRAELIPLIRQVTVFKATAQWVAALEAVGVPCAPVNDLAQVFADPHVVARGLAIELPHALGGKVPQIASPIRLSETPVEYRRAPPMLGEHTAVVLEELLGLGGDEVASLRAAGVL</sequence>
<gene>
    <name evidence="2" type="ORF">ALQ95_100141</name>
</gene>
<dbReference type="Gene3D" id="3.40.50.10540">
    <property type="entry name" value="Crotonobetainyl-coa:carnitine coa-transferase, domain 1"/>
    <property type="match status" value="1"/>
</dbReference>
<dbReference type="PANTHER" id="PTHR48207:SF3">
    <property type="entry name" value="SUCCINATE--HYDROXYMETHYLGLUTARATE COA-TRANSFERASE"/>
    <property type="match status" value="1"/>
</dbReference>
<keyword evidence="1" id="KW-0808">Transferase</keyword>
<proteinExistence type="predicted"/>
<dbReference type="Pfam" id="PF02515">
    <property type="entry name" value="CoA_transf_3"/>
    <property type="match status" value="1"/>
</dbReference>
<dbReference type="InterPro" id="IPR044855">
    <property type="entry name" value="CoA-Trfase_III_dom3_sf"/>
</dbReference>
<reference evidence="2 3" key="1">
    <citation type="submission" date="2018-08" db="EMBL/GenBank/DDBJ databases">
        <title>Recombination of ecologically and evolutionarily significant loci maintains genetic cohesion in the Pseudomonas syringae species complex.</title>
        <authorList>
            <person name="Dillon M."/>
            <person name="Thakur S."/>
            <person name="Almeida R.N.D."/>
            <person name="Weir B.S."/>
            <person name="Guttman D.S."/>
        </authorList>
    </citation>
    <scope>NUCLEOTIDE SEQUENCE [LARGE SCALE GENOMIC DNA]</scope>
    <source>
        <strain evidence="2 3">ICMP 3883</strain>
    </source>
</reference>
<organism evidence="2 3">
    <name type="scientific">Pseudomonas syringae pv. ribicola</name>
    <dbReference type="NCBI Taxonomy" id="55398"/>
    <lineage>
        <taxon>Bacteria</taxon>
        <taxon>Pseudomonadati</taxon>
        <taxon>Pseudomonadota</taxon>
        <taxon>Gammaproteobacteria</taxon>
        <taxon>Pseudomonadales</taxon>
        <taxon>Pseudomonadaceae</taxon>
        <taxon>Pseudomonas</taxon>
    </lineage>
</organism>
<dbReference type="PANTHER" id="PTHR48207">
    <property type="entry name" value="SUCCINATE--HYDROXYMETHYLGLUTARATE COA-TRANSFERASE"/>
    <property type="match status" value="1"/>
</dbReference>
<dbReference type="EMBL" id="RBNR01000318">
    <property type="protein sequence ID" value="RML39595.1"/>
    <property type="molecule type" value="Genomic_DNA"/>
</dbReference>